<evidence type="ECO:0000256" key="1">
    <source>
        <dbReference type="SAM" id="SignalP"/>
    </source>
</evidence>
<sequence length="134" mass="14426">MLVRASSLALMLSAIQYVVFGGPVSQLQEADKQKPGHNGDRNGQCPPPSKCYTDYISPPCSPGKLCSMVMRPVVACAWGCGVDRFPSQCTQRCKPCKAEICTDVCECEIVCPIDGPCKAKPNPNPNSRTNPQAH</sequence>
<dbReference type="Proteomes" id="UP001145021">
    <property type="component" value="Unassembled WGS sequence"/>
</dbReference>
<accession>A0A9W7XGN3</accession>
<feature type="signal peptide" evidence="1">
    <location>
        <begin position="1"/>
        <end position="21"/>
    </location>
</feature>
<name>A0A9W7XGN3_9FUNG</name>
<feature type="chain" id="PRO_5040794202" evidence="1">
    <location>
        <begin position="22"/>
        <end position="134"/>
    </location>
</feature>
<dbReference type="EMBL" id="JANBOH010000297">
    <property type="protein sequence ID" value="KAJ1643092.1"/>
    <property type="molecule type" value="Genomic_DNA"/>
</dbReference>
<evidence type="ECO:0000313" key="2">
    <source>
        <dbReference type="EMBL" id="KAJ1643092.1"/>
    </source>
</evidence>
<organism evidence="2 3">
    <name type="scientific">Coemansia asiatica</name>
    <dbReference type="NCBI Taxonomy" id="1052880"/>
    <lineage>
        <taxon>Eukaryota</taxon>
        <taxon>Fungi</taxon>
        <taxon>Fungi incertae sedis</taxon>
        <taxon>Zoopagomycota</taxon>
        <taxon>Kickxellomycotina</taxon>
        <taxon>Kickxellomycetes</taxon>
        <taxon>Kickxellales</taxon>
        <taxon>Kickxellaceae</taxon>
        <taxon>Coemansia</taxon>
    </lineage>
</organism>
<reference evidence="2" key="1">
    <citation type="submission" date="2022-07" db="EMBL/GenBank/DDBJ databases">
        <title>Phylogenomic reconstructions and comparative analyses of Kickxellomycotina fungi.</title>
        <authorList>
            <person name="Reynolds N.K."/>
            <person name="Stajich J.E."/>
            <person name="Barry K."/>
            <person name="Grigoriev I.V."/>
            <person name="Crous P."/>
            <person name="Smith M.E."/>
        </authorList>
    </citation>
    <scope>NUCLEOTIDE SEQUENCE</scope>
    <source>
        <strain evidence="2">NBRC 105413</strain>
    </source>
</reference>
<dbReference type="AlphaFoldDB" id="A0A9W7XGN3"/>
<protein>
    <submittedName>
        <fullName evidence="2">Uncharacterized protein</fullName>
    </submittedName>
</protein>
<gene>
    <name evidence="2" type="ORF">LPJ64_005105</name>
</gene>
<comment type="caution">
    <text evidence="2">The sequence shown here is derived from an EMBL/GenBank/DDBJ whole genome shotgun (WGS) entry which is preliminary data.</text>
</comment>
<evidence type="ECO:0000313" key="3">
    <source>
        <dbReference type="Proteomes" id="UP001145021"/>
    </source>
</evidence>
<proteinExistence type="predicted"/>
<keyword evidence="1" id="KW-0732">Signal</keyword>
<keyword evidence="3" id="KW-1185">Reference proteome</keyword>